<sequence length="155" mass="18167">MAGYFFRYFGGEKSERFKMAKMLCLRDFEEYAKNSMDRRSLPIWTAGSFRTPLTRAAFIADAIVIDYYLRFSDSTFVPRWLRSKEERGFCRRLFWGETFDARRISPMASQRLAHPDGEEVAAREETNTFLGFALEFLSECKKLVNQINTLPRLAN</sequence>
<accession>A0A4Y2VHE4</accession>
<dbReference type="Proteomes" id="UP000499080">
    <property type="component" value="Unassembled WGS sequence"/>
</dbReference>
<proteinExistence type="predicted"/>
<dbReference type="EMBL" id="BGPR01046091">
    <property type="protein sequence ID" value="GBO23040.1"/>
    <property type="molecule type" value="Genomic_DNA"/>
</dbReference>
<gene>
    <name evidence="1" type="ORF">AVEN_167010_1</name>
</gene>
<organism evidence="1 2">
    <name type="scientific">Araneus ventricosus</name>
    <name type="common">Orbweaver spider</name>
    <name type="synonym">Epeira ventricosa</name>
    <dbReference type="NCBI Taxonomy" id="182803"/>
    <lineage>
        <taxon>Eukaryota</taxon>
        <taxon>Metazoa</taxon>
        <taxon>Ecdysozoa</taxon>
        <taxon>Arthropoda</taxon>
        <taxon>Chelicerata</taxon>
        <taxon>Arachnida</taxon>
        <taxon>Araneae</taxon>
        <taxon>Araneomorphae</taxon>
        <taxon>Entelegynae</taxon>
        <taxon>Araneoidea</taxon>
        <taxon>Araneidae</taxon>
        <taxon>Araneus</taxon>
    </lineage>
</organism>
<protein>
    <submittedName>
        <fullName evidence="1">Uncharacterized protein</fullName>
    </submittedName>
</protein>
<comment type="caution">
    <text evidence="1">The sequence shown here is derived from an EMBL/GenBank/DDBJ whole genome shotgun (WGS) entry which is preliminary data.</text>
</comment>
<dbReference type="OrthoDB" id="25826at2759"/>
<dbReference type="AlphaFoldDB" id="A0A4Y2VHE4"/>
<keyword evidence="2" id="KW-1185">Reference proteome</keyword>
<evidence type="ECO:0000313" key="2">
    <source>
        <dbReference type="Proteomes" id="UP000499080"/>
    </source>
</evidence>
<evidence type="ECO:0000313" key="1">
    <source>
        <dbReference type="EMBL" id="GBO23040.1"/>
    </source>
</evidence>
<name>A0A4Y2VHE4_ARAVE</name>
<reference evidence="1 2" key="1">
    <citation type="journal article" date="2019" name="Sci. Rep.">
        <title>Orb-weaving spider Araneus ventricosus genome elucidates the spidroin gene catalogue.</title>
        <authorList>
            <person name="Kono N."/>
            <person name="Nakamura H."/>
            <person name="Ohtoshi R."/>
            <person name="Moran D.A.P."/>
            <person name="Shinohara A."/>
            <person name="Yoshida Y."/>
            <person name="Fujiwara M."/>
            <person name="Mori M."/>
            <person name="Tomita M."/>
            <person name="Arakawa K."/>
        </authorList>
    </citation>
    <scope>NUCLEOTIDE SEQUENCE [LARGE SCALE GENOMIC DNA]</scope>
</reference>